<accession>W4VQK8</accession>
<keyword evidence="8" id="KW-0969">Cilium</keyword>
<dbReference type="EMBL" id="BAVS01000042">
    <property type="protein sequence ID" value="GAE95173.1"/>
    <property type="molecule type" value="Genomic_DNA"/>
</dbReference>
<dbReference type="RefSeq" id="WP_052000822.1">
    <property type="nucleotide sequence ID" value="NZ_BAVS01000042.1"/>
</dbReference>
<organism evidence="8 9">
    <name type="scientific">Gracilibacillus boraciitolerans JCM 21714</name>
    <dbReference type="NCBI Taxonomy" id="1298598"/>
    <lineage>
        <taxon>Bacteria</taxon>
        <taxon>Bacillati</taxon>
        <taxon>Bacillota</taxon>
        <taxon>Bacilli</taxon>
        <taxon>Bacillales</taxon>
        <taxon>Bacillaceae</taxon>
        <taxon>Gracilibacillus</taxon>
    </lineage>
</organism>
<dbReference type="GO" id="GO:0009421">
    <property type="term" value="C:bacterial-type flagellum filament cap"/>
    <property type="evidence" value="ECO:0007669"/>
    <property type="project" value="InterPro"/>
</dbReference>
<evidence type="ECO:0000256" key="1">
    <source>
        <dbReference type="ARBA" id="ARBA00004365"/>
    </source>
</evidence>
<gene>
    <name evidence="8" type="ORF">JCM21714_4387</name>
</gene>
<dbReference type="AlphaFoldDB" id="W4VQK8"/>
<keyword evidence="9" id="KW-1185">Reference proteome</keyword>
<evidence type="ECO:0000256" key="3">
    <source>
        <dbReference type="ARBA" id="ARBA00011255"/>
    </source>
</evidence>
<dbReference type="Proteomes" id="UP000019102">
    <property type="component" value="Unassembled WGS sequence"/>
</dbReference>
<comment type="caution">
    <text evidence="8">The sequence shown here is derived from an EMBL/GenBank/DDBJ whole genome shotgun (WGS) entry which is preliminary data.</text>
</comment>
<name>W4VQK8_9BACI</name>
<sequence>MRISGFASGMDIDQMVKDLMKAESMPLQRMQQEKQTLEWKRDDYRSINTLLLDFRSTLTDMRMTTSYRARETSSTNENLVSATASSAASQSSFSLSEVSQLASSATWVNEGKISDSNIDPTKGMYAQDAFTGNFEWQQGAIFKETVTATSNNQTIAIDSTTGNVQTDAVNVQINGKGGFEVVTEEVLAGEPLAANQALLKDGELTFADGVLKADDKVSVQFVTDGQKNDSVELASAAKAFQLSGGSISTENFQLTVDAVNYTIGPASQNENEYSLIDENSNSIGTFNVNTGRITFTDEQPEGTVIDAKYQQNYAAFSVGAETSKGTTYQNFLLRVMNH</sequence>
<evidence type="ECO:0000313" key="9">
    <source>
        <dbReference type="Proteomes" id="UP000019102"/>
    </source>
</evidence>
<dbReference type="InterPro" id="IPR040026">
    <property type="entry name" value="FliD"/>
</dbReference>
<evidence type="ECO:0000259" key="7">
    <source>
        <dbReference type="Pfam" id="PF02465"/>
    </source>
</evidence>
<reference evidence="8 9" key="1">
    <citation type="journal article" date="2014" name="Genome Announc.">
        <title>Draft Genome Sequence of the Boron-Tolerant and Moderately Halotolerant Bacterium Gracilibacillus boraciitolerans JCM 21714T.</title>
        <authorList>
            <person name="Ahmed I."/>
            <person name="Oshima K."/>
            <person name="Suda W."/>
            <person name="Kitamura K."/>
            <person name="Iida T."/>
            <person name="Ohmori Y."/>
            <person name="Fujiwara T."/>
            <person name="Hattori M."/>
            <person name="Ohkuma M."/>
        </authorList>
    </citation>
    <scope>NUCLEOTIDE SEQUENCE [LARGE SCALE GENOMIC DNA]</scope>
    <source>
        <strain evidence="8 9">JCM 21714</strain>
    </source>
</reference>
<dbReference type="Pfam" id="PF02465">
    <property type="entry name" value="FliD_N"/>
    <property type="match status" value="1"/>
</dbReference>
<evidence type="ECO:0000256" key="6">
    <source>
        <dbReference type="ARBA" id="ARBA00033192"/>
    </source>
</evidence>
<evidence type="ECO:0000256" key="5">
    <source>
        <dbReference type="ARBA" id="ARBA00033074"/>
    </source>
</evidence>
<proteinExistence type="inferred from homology"/>
<dbReference type="STRING" id="1298598.JCM21714_4387"/>
<dbReference type="PANTHER" id="PTHR30288:SF0">
    <property type="entry name" value="FLAGELLAR HOOK-ASSOCIATED PROTEIN 2"/>
    <property type="match status" value="1"/>
</dbReference>
<keyword evidence="4" id="KW-0975">Bacterial flagellum</keyword>
<evidence type="ECO:0000313" key="8">
    <source>
        <dbReference type="EMBL" id="GAE95173.1"/>
    </source>
</evidence>
<feature type="domain" description="Flagellar hook-associated protein 2 N-terminal" evidence="7">
    <location>
        <begin position="8"/>
        <end position="104"/>
    </location>
</feature>
<dbReference type="PANTHER" id="PTHR30288">
    <property type="entry name" value="FLAGELLAR CAP/ASSEMBLY PROTEIN FLID"/>
    <property type="match status" value="1"/>
</dbReference>
<comment type="subcellular location">
    <subcellularLocation>
        <location evidence="1">Bacterial flagellum</location>
    </subcellularLocation>
</comment>
<comment type="subunit">
    <text evidence="3">Homopentamer.</text>
</comment>
<dbReference type="InterPro" id="IPR003481">
    <property type="entry name" value="FliD_N"/>
</dbReference>
<keyword evidence="8" id="KW-0282">Flagellum</keyword>
<dbReference type="eggNOG" id="COG1345">
    <property type="taxonomic scope" value="Bacteria"/>
</dbReference>
<comment type="similarity">
    <text evidence="2">Belongs to the FliD family.</text>
</comment>
<protein>
    <recommendedName>
        <fullName evidence="6">Filament cap protein</fullName>
    </recommendedName>
    <alternativeName>
        <fullName evidence="5">Flagellar cap protein</fullName>
    </alternativeName>
</protein>
<evidence type="ECO:0000256" key="4">
    <source>
        <dbReference type="ARBA" id="ARBA00023143"/>
    </source>
</evidence>
<keyword evidence="8" id="KW-0966">Cell projection</keyword>
<dbReference type="GO" id="GO:0009424">
    <property type="term" value="C:bacterial-type flagellum hook"/>
    <property type="evidence" value="ECO:0007669"/>
    <property type="project" value="InterPro"/>
</dbReference>
<dbReference type="GO" id="GO:0071973">
    <property type="term" value="P:bacterial-type flagellum-dependent cell motility"/>
    <property type="evidence" value="ECO:0007669"/>
    <property type="project" value="TreeGrafter"/>
</dbReference>
<evidence type="ECO:0000256" key="2">
    <source>
        <dbReference type="ARBA" id="ARBA00009764"/>
    </source>
</evidence>